<sequence>MLSLSTSFSWMIESSSSQSPKKLDFTSTV</sequence>
<organism evidence="1">
    <name type="scientific">Arundo donax</name>
    <name type="common">Giant reed</name>
    <name type="synonym">Donax arundinaceus</name>
    <dbReference type="NCBI Taxonomy" id="35708"/>
    <lineage>
        <taxon>Eukaryota</taxon>
        <taxon>Viridiplantae</taxon>
        <taxon>Streptophyta</taxon>
        <taxon>Embryophyta</taxon>
        <taxon>Tracheophyta</taxon>
        <taxon>Spermatophyta</taxon>
        <taxon>Magnoliopsida</taxon>
        <taxon>Liliopsida</taxon>
        <taxon>Poales</taxon>
        <taxon>Poaceae</taxon>
        <taxon>PACMAD clade</taxon>
        <taxon>Arundinoideae</taxon>
        <taxon>Arundineae</taxon>
        <taxon>Arundo</taxon>
    </lineage>
</organism>
<evidence type="ECO:0000313" key="1">
    <source>
        <dbReference type="EMBL" id="JAD45433.1"/>
    </source>
</evidence>
<reference evidence="1" key="1">
    <citation type="submission" date="2014-09" db="EMBL/GenBank/DDBJ databases">
        <authorList>
            <person name="Magalhaes I.L.F."/>
            <person name="Oliveira U."/>
            <person name="Santos F.R."/>
            <person name="Vidigal T.H.D.A."/>
            <person name="Brescovit A.D."/>
            <person name="Santos A.J."/>
        </authorList>
    </citation>
    <scope>NUCLEOTIDE SEQUENCE</scope>
    <source>
        <tissue evidence="1">Shoot tissue taken approximately 20 cm above the soil surface</tissue>
    </source>
</reference>
<accession>A0A0A9A660</accession>
<dbReference type="AlphaFoldDB" id="A0A0A9A660"/>
<proteinExistence type="predicted"/>
<name>A0A0A9A660_ARUDO</name>
<dbReference type="EMBL" id="GBRH01252462">
    <property type="protein sequence ID" value="JAD45433.1"/>
    <property type="molecule type" value="Transcribed_RNA"/>
</dbReference>
<protein>
    <submittedName>
        <fullName evidence="1">Uncharacterized protein</fullName>
    </submittedName>
</protein>
<reference evidence="1" key="2">
    <citation type="journal article" date="2015" name="Data Brief">
        <title>Shoot transcriptome of the giant reed, Arundo donax.</title>
        <authorList>
            <person name="Barrero R.A."/>
            <person name="Guerrero F.D."/>
            <person name="Moolhuijzen P."/>
            <person name="Goolsby J.A."/>
            <person name="Tidwell J."/>
            <person name="Bellgard S.E."/>
            <person name="Bellgard M.I."/>
        </authorList>
    </citation>
    <scope>NUCLEOTIDE SEQUENCE</scope>
    <source>
        <tissue evidence="1">Shoot tissue taken approximately 20 cm above the soil surface</tissue>
    </source>
</reference>